<evidence type="ECO:0000313" key="1">
    <source>
        <dbReference type="EMBL" id="TQN47668.1"/>
    </source>
</evidence>
<comment type="caution">
    <text evidence="1">The sequence shown here is derived from an EMBL/GenBank/DDBJ whole genome shotgun (WGS) entry which is preliminary data.</text>
</comment>
<gene>
    <name evidence="1" type="ORF">FHX52_0775</name>
</gene>
<organism evidence="1 2">
    <name type="scientific">Humibacillus xanthopallidus</name>
    <dbReference type="NCBI Taxonomy" id="412689"/>
    <lineage>
        <taxon>Bacteria</taxon>
        <taxon>Bacillati</taxon>
        <taxon>Actinomycetota</taxon>
        <taxon>Actinomycetes</taxon>
        <taxon>Micrococcales</taxon>
        <taxon>Intrasporangiaceae</taxon>
        <taxon>Humibacillus</taxon>
    </lineage>
</organism>
<accession>A0A543PUA6</accession>
<protein>
    <submittedName>
        <fullName evidence="1">Uncharacterized protein</fullName>
    </submittedName>
</protein>
<evidence type="ECO:0000313" key="2">
    <source>
        <dbReference type="Proteomes" id="UP000320085"/>
    </source>
</evidence>
<proteinExistence type="predicted"/>
<dbReference type="Proteomes" id="UP000320085">
    <property type="component" value="Unassembled WGS sequence"/>
</dbReference>
<name>A0A543PUA6_9MICO</name>
<sequence length="39" mass="4214">MPANAAVSHPLPRTWRVVYTIGGTTPSFTPTNVQAVYVL</sequence>
<reference evidence="1 2" key="1">
    <citation type="submission" date="2019-06" db="EMBL/GenBank/DDBJ databases">
        <title>Sequencing the genomes of 1000 actinobacteria strains.</title>
        <authorList>
            <person name="Klenk H.-P."/>
        </authorList>
    </citation>
    <scope>NUCLEOTIDE SEQUENCE [LARGE SCALE GENOMIC DNA]</scope>
    <source>
        <strain evidence="1 2">DSM 21776</strain>
    </source>
</reference>
<dbReference type="AlphaFoldDB" id="A0A543PUA6"/>
<dbReference type="EMBL" id="VFQF01000001">
    <property type="protein sequence ID" value="TQN47668.1"/>
    <property type="molecule type" value="Genomic_DNA"/>
</dbReference>